<dbReference type="SUPFAM" id="SSF53098">
    <property type="entry name" value="Ribonuclease H-like"/>
    <property type="match status" value="1"/>
</dbReference>
<dbReference type="GO" id="GO:1905392">
    <property type="term" value="P:plant organ morphogenesis"/>
    <property type="evidence" value="ECO:0007669"/>
    <property type="project" value="EnsemblPlants"/>
</dbReference>
<comment type="cofactor">
    <cofactor evidence="1">
        <name>a divalent metal cation</name>
        <dbReference type="ChEBI" id="CHEBI:60240"/>
    </cofactor>
</comment>
<evidence type="ECO:0000256" key="2">
    <source>
        <dbReference type="ARBA" id="ARBA00008372"/>
    </source>
</evidence>
<dbReference type="PANTHER" id="PTHR15092:SF42">
    <property type="entry name" value="POLY(A)-SPECIFIC RIBONUCLEASE PARN-LIKE"/>
    <property type="match status" value="1"/>
</dbReference>
<dbReference type="Proteomes" id="UP000026961">
    <property type="component" value="Chromosome 8"/>
</dbReference>
<dbReference type="InterPro" id="IPR006941">
    <property type="entry name" value="RNase_CAF1"/>
</dbReference>
<dbReference type="PANTHER" id="PTHR15092">
    <property type="entry name" value="POLY A -SPECIFIC RIBONUCLEASE/TARGET OF EGR1, MEMBER 1"/>
    <property type="match status" value="1"/>
</dbReference>
<dbReference type="HOGENOM" id="CLU_020384_1_0_1"/>
<dbReference type="Pfam" id="PF04857">
    <property type="entry name" value="CAF1"/>
    <property type="match status" value="1"/>
</dbReference>
<evidence type="ECO:0000313" key="3">
    <source>
        <dbReference type="EnsemblPlants" id="OGLUM08G16860.1"/>
    </source>
</evidence>
<dbReference type="InterPro" id="IPR012337">
    <property type="entry name" value="RNaseH-like_sf"/>
</dbReference>
<accession>A0A0E0AVW3</accession>
<dbReference type="InterPro" id="IPR051181">
    <property type="entry name" value="CAF1_poly(A)_ribonucleases"/>
</dbReference>
<dbReference type="eggNOG" id="KOG1990">
    <property type="taxonomic scope" value="Eukaryota"/>
</dbReference>
<dbReference type="Gramene" id="OGLUM08G16860.1">
    <property type="protein sequence ID" value="OGLUM08G16860.1"/>
    <property type="gene ID" value="OGLUM08G16860"/>
</dbReference>
<sequence>MAAATRAATTSAARQVTKRNFAEAVQDLAAHVEACDYVAIAAQRTGAPTGWRRALPVDTPETAYLKAKLAAESFQPLHFAICPFRVDATSPSTLVAYPYNFHLFPRDELQLGMPAYSFSCQSSYLSSMAHSGFDFNMCIYDGSLVNTLRQLILGSESYGSRPSFSIDVCSDRQVQLVLEAANHISDDLVPLVVPDKAGTARAVRVIFTSSPEDKNLLLMDIKKMEDEHNLKFRGFREVIDLLSSSQKPIISYNCLNDFTMIHSKFVAPLPPNLHEFMCSLRMVFSNVIDISHMWREIGPLRKAKNIQAALSYLQRQYFVPMDVEIPQQDGNNSVTKSGENVLRITKLFAKLSNLLKISPNGQTHSGDKCHTVEEYSYILYPSCTAEESEDDKSSNESNTTRSVRTDNVVFLWGFRETSVKELRSRLASLHHAFSKDFELRLLDNSCSALIFHSSDTAIDLLREINSESPSLNNFFSEGLKAAGFDAYRKVCRSGLWDSDLAEALDGVSSEPSTSTLSGRGTSEICWNTSLMLDLKEYLEC</sequence>
<dbReference type="InterPro" id="IPR036397">
    <property type="entry name" value="RNaseH_sf"/>
</dbReference>
<evidence type="ECO:0000256" key="1">
    <source>
        <dbReference type="ARBA" id="ARBA00001968"/>
    </source>
</evidence>
<dbReference type="GO" id="GO:0000175">
    <property type="term" value="F:3'-5'-RNA exonuclease activity"/>
    <property type="evidence" value="ECO:0007669"/>
    <property type="project" value="TreeGrafter"/>
</dbReference>
<dbReference type="AlphaFoldDB" id="A0A0E0AVW3"/>
<evidence type="ECO:0000313" key="4">
    <source>
        <dbReference type="Proteomes" id="UP000026961"/>
    </source>
</evidence>
<comment type="similarity">
    <text evidence="2">Belongs to the CAF1 family.</text>
</comment>
<dbReference type="Gene3D" id="3.30.420.10">
    <property type="entry name" value="Ribonuclease H-like superfamily/Ribonuclease H"/>
    <property type="match status" value="1"/>
</dbReference>
<dbReference type="EnsemblPlants" id="OGLUM08G16860.1">
    <property type="protein sequence ID" value="OGLUM08G16860.1"/>
    <property type="gene ID" value="OGLUM08G16860"/>
</dbReference>
<dbReference type="GO" id="GO:0003723">
    <property type="term" value="F:RNA binding"/>
    <property type="evidence" value="ECO:0007669"/>
    <property type="project" value="TreeGrafter"/>
</dbReference>
<reference evidence="3" key="2">
    <citation type="submission" date="2018-05" db="EMBL/GenBank/DDBJ databases">
        <title>OgluRS3 (Oryza glumaepatula Reference Sequence Version 3).</title>
        <authorList>
            <person name="Zhang J."/>
            <person name="Kudrna D."/>
            <person name="Lee S."/>
            <person name="Talag J."/>
            <person name="Welchert J."/>
            <person name="Wing R.A."/>
        </authorList>
    </citation>
    <scope>NUCLEOTIDE SEQUENCE [LARGE SCALE GENOMIC DNA]</scope>
</reference>
<protein>
    <submittedName>
        <fullName evidence="3">Uncharacterized protein</fullName>
    </submittedName>
</protein>
<dbReference type="STRING" id="40148.A0A0E0AVW3"/>
<name>A0A0E0AVW3_9ORYZ</name>
<organism evidence="3">
    <name type="scientific">Oryza glumipatula</name>
    <dbReference type="NCBI Taxonomy" id="40148"/>
    <lineage>
        <taxon>Eukaryota</taxon>
        <taxon>Viridiplantae</taxon>
        <taxon>Streptophyta</taxon>
        <taxon>Embryophyta</taxon>
        <taxon>Tracheophyta</taxon>
        <taxon>Spermatophyta</taxon>
        <taxon>Magnoliopsida</taxon>
        <taxon>Liliopsida</taxon>
        <taxon>Poales</taxon>
        <taxon>Poaceae</taxon>
        <taxon>BOP clade</taxon>
        <taxon>Oryzoideae</taxon>
        <taxon>Oryzeae</taxon>
        <taxon>Oryzinae</taxon>
        <taxon>Oryza</taxon>
    </lineage>
</organism>
<reference evidence="3" key="1">
    <citation type="submission" date="2015-04" db="UniProtKB">
        <authorList>
            <consortium name="EnsemblPlants"/>
        </authorList>
    </citation>
    <scope>IDENTIFICATION</scope>
</reference>
<keyword evidence="4" id="KW-1185">Reference proteome</keyword>
<proteinExistence type="inferred from homology"/>